<name>A0A2P6V7L3_9CHLO</name>
<dbReference type="EMBL" id="LHPF02000022">
    <property type="protein sequence ID" value="PSC70077.1"/>
    <property type="molecule type" value="Genomic_DNA"/>
</dbReference>
<dbReference type="OrthoDB" id="10527328at2759"/>
<protein>
    <submittedName>
        <fullName evidence="2">NAD(FAD)-utilizing dehydrogenase isoform A</fullName>
    </submittedName>
</protein>
<dbReference type="AlphaFoldDB" id="A0A2P6V7L3"/>
<sequence length="111" mass="11453">MAAQTGRDGGLPGTGGLVGTHPKKDVPRAARRFSNSAIGVRQGLMGAAPPEVKSFLSGQQSEPTSGPPRRDTDTAVPNQPITAAKQAMEQERGQTFTSAAGKPTQPSPTNM</sequence>
<evidence type="ECO:0000313" key="2">
    <source>
        <dbReference type="EMBL" id="PSC70077.1"/>
    </source>
</evidence>
<proteinExistence type="predicted"/>
<gene>
    <name evidence="2" type="ORF">C2E20_6541</name>
</gene>
<comment type="caution">
    <text evidence="2">The sequence shown here is derived from an EMBL/GenBank/DDBJ whole genome shotgun (WGS) entry which is preliminary data.</text>
</comment>
<organism evidence="2 3">
    <name type="scientific">Micractinium conductrix</name>
    <dbReference type="NCBI Taxonomy" id="554055"/>
    <lineage>
        <taxon>Eukaryota</taxon>
        <taxon>Viridiplantae</taxon>
        <taxon>Chlorophyta</taxon>
        <taxon>core chlorophytes</taxon>
        <taxon>Trebouxiophyceae</taxon>
        <taxon>Chlorellales</taxon>
        <taxon>Chlorellaceae</taxon>
        <taxon>Chlorella clade</taxon>
        <taxon>Micractinium</taxon>
    </lineage>
</organism>
<feature type="compositionally biased region" description="Gly residues" evidence="1">
    <location>
        <begin position="7"/>
        <end position="18"/>
    </location>
</feature>
<evidence type="ECO:0000256" key="1">
    <source>
        <dbReference type="SAM" id="MobiDB-lite"/>
    </source>
</evidence>
<dbReference type="Proteomes" id="UP000239649">
    <property type="component" value="Unassembled WGS sequence"/>
</dbReference>
<feature type="region of interest" description="Disordered" evidence="1">
    <location>
        <begin position="1"/>
        <end position="111"/>
    </location>
</feature>
<evidence type="ECO:0000313" key="3">
    <source>
        <dbReference type="Proteomes" id="UP000239649"/>
    </source>
</evidence>
<accession>A0A2P6V7L3</accession>
<keyword evidence="3" id="KW-1185">Reference proteome</keyword>
<reference evidence="2 3" key="1">
    <citation type="journal article" date="2018" name="Plant J.">
        <title>Genome sequences of Chlorella sorokiniana UTEX 1602 and Micractinium conductrix SAG 241.80: implications to maltose excretion by a green alga.</title>
        <authorList>
            <person name="Arriola M.B."/>
            <person name="Velmurugan N."/>
            <person name="Zhang Y."/>
            <person name="Plunkett M.H."/>
            <person name="Hondzo H."/>
            <person name="Barney B.M."/>
        </authorList>
    </citation>
    <scope>NUCLEOTIDE SEQUENCE [LARGE SCALE GENOMIC DNA]</scope>
    <source>
        <strain evidence="2 3">SAG 241.80</strain>
    </source>
</reference>